<evidence type="ECO:0000259" key="5">
    <source>
        <dbReference type="PROSITE" id="PS50048"/>
    </source>
</evidence>
<protein>
    <recommendedName>
        <fullName evidence="5">Zn(2)-C6 fungal-type domain-containing protein</fullName>
    </recommendedName>
</protein>
<dbReference type="KEGG" id="uma:UMAG_04083"/>
<dbReference type="GO" id="GO:0008270">
    <property type="term" value="F:zinc ion binding"/>
    <property type="evidence" value="ECO:0007669"/>
    <property type="project" value="InterPro"/>
</dbReference>
<dbReference type="OrthoDB" id="3364175at2759"/>
<feature type="region of interest" description="Disordered" evidence="4">
    <location>
        <begin position="282"/>
        <end position="301"/>
    </location>
</feature>
<dbReference type="VEuPathDB" id="FungiDB:UMAG_04083"/>
<dbReference type="RefSeq" id="XP_011390517.1">
    <property type="nucleotide sequence ID" value="XM_011392215.1"/>
</dbReference>
<dbReference type="GO" id="GO:0006351">
    <property type="term" value="P:DNA-templated transcription"/>
    <property type="evidence" value="ECO:0007669"/>
    <property type="project" value="InterPro"/>
</dbReference>
<evidence type="ECO:0000313" key="7">
    <source>
        <dbReference type="Proteomes" id="UP000000561"/>
    </source>
</evidence>
<keyword evidence="7" id="KW-1185">Reference proteome</keyword>
<evidence type="ECO:0000313" key="6">
    <source>
        <dbReference type="EMBL" id="KIS68041.1"/>
    </source>
</evidence>
<dbReference type="Pfam" id="PF04082">
    <property type="entry name" value="Fungal_trans"/>
    <property type="match status" value="1"/>
</dbReference>
<evidence type="ECO:0000256" key="1">
    <source>
        <dbReference type="ARBA" id="ARBA00004123"/>
    </source>
</evidence>
<feature type="region of interest" description="Disordered" evidence="4">
    <location>
        <begin position="1"/>
        <end position="38"/>
    </location>
</feature>
<feature type="compositionally biased region" description="Low complexity" evidence="4">
    <location>
        <begin position="19"/>
        <end position="32"/>
    </location>
</feature>
<feature type="region of interest" description="Disordered" evidence="4">
    <location>
        <begin position="674"/>
        <end position="757"/>
    </location>
</feature>
<dbReference type="GO" id="GO:0003677">
    <property type="term" value="F:DNA binding"/>
    <property type="evidence" value="ECO:0007669"/>
    <property type="project" value="InterPro"/>
</dbReference>
<dbReference type="InterPro" id="IPR036864">
    <property type="entry name" value="Zn2-C6_fun-type_DNA-bd_sf"/>
</dbReference>
<dbReference type="OMA" id="IARRYHY"/>
<feature type="compositionally biased region" description="Polar residues" evidence="4">
    <location>
        <begin position="799"/>
        <end position="821"/>
    </location>
</feature>
<dbReference type="InterPro" id="IPR007219">
    <property type="entry name" value="XnlR_reg_dom"/>
</dbReference>
<feature type="region of interest" description="Disordered" evidence="4">
    <location>
        <begin position="147"/>
        <end position="185"/>
    </location>
</feature>
<feature type="compositionally biased region" description="Polar residues" evidence="4">
    <location>
        <begin position="681"/>
        <end position="691"/>
    </location>
</feature>
<sequence length="914" mass="100345">MSPRKRKLLTPASESDVPSKQQQQQQQASSSSVEPLAFPNGNAKYNRIHYACSECYRRKQKCNRQRPCQHCLTRNIAHKCKDYIPSNSNPDSNTESVSRLSRLERLLEDYLPRILHRVESASLHASSNALHSTTAPRDRLAWPTSQLALPRNNPTQSTSATASTLAANGTTVDQLEPQGRLSPETGLYNGGPTSHITSLLGGLPGSPPRIQAVHLPIRTTRPTSDFDDAMIKHGRPSPPCLLRMSCFMLSSAEITASFFSNITLTTSIGCINPSHTGARESLLTTFSSPSPPSRSKTSTSLPSCAASQRSQIARRYHYAARRALLMSSFMGREDLDLIFAWVLSCHFLTVDRHYGEAFASGASAIRAAFCIGLHRDGTKLGLSEEEVEIRRRSWAAIFCIDRSMAAATGRPALIDELFCDTQELDDQATWHLPLESLPLAQTSLTSPSPTTYTLTFYRYGLARLEGQVAVLSQRLDGPVSIESVLALDSKIVEYQNALPWYFKAKLVKDGIRCDKSLDTVHSFLLTHRYLINSNIDGLRIALHRPYMIRTNDAASGARLAECRKRCLEAALHQAEILRDSVRDLRTSIQCPASRLVWRVQVGTHSWFEGLLICGLGLLMNPRASNAARLKSHLEYYLHEYHERGFIADDEMCGKEAKVLALFLSRLEEQLSDNAVPPFARQNDQASTTAMRATSGDPAAPPQARRPQYDSNLLAPALTSPLDTASDSSPNDQASTTAMRATSDDPAAPQQARRPQYDSNLLAPALTSSLDTLQIHRRGGSMQQILLMLLHKQTRHNHGHSSATDARSSCTDGTDRNATTYRTYEPGKAQGWAHEMVDLFAEPLDEVSAGPGISQTCKTAAHPPSTFAPLATSGVSMAFGSLSDASAAITATTAGLHNPNFDPAYWQDLIDKILS</sequence>
<dbReference type="Pfam" id="PF00172">
    <property type="entry name" value="Zn_clus"/>
    <property type="match status" value="1"/>
</dbReference>
<feature type="compositionally biased region" description="Polar residues" evidence="4">
    <location>
        <begin position="720"/>
        <end position="739"/>
    </location>
</feature>
<dbReference type="eggNOG" id="ENOG502QSCH">
    <property type="taxonomic scope" value="Eukaryota"/>
</dbReference>
<comment type="subcellular location">
    <subcellularLocation>
        <location evidence="1">Nucleus</location>
    </subcellularLocation>
</comment>
<dbReference type="SUPFAM" id="SSF57701">
    <property type="entry name" value="Zn2/Cys6 DNA-binding domain"/>
    <property type="match status" value="1"/>
</dbReference>
<reference evidence="6 7" key="1">
    <citation type="journal article" date="2006" name="Nature">
        <title>Insights from the genome of the biotrophic fungal plant pathogen Ustilago maydis.</title>
        <authorList>
            <person name="Kamper J."/>
            <person name="Kahmann R."/>
            <person name="Bolker M."/>
            <person name="Ma L.J."/>
            <person name="Brefort T."/>
            <person name="Saville B.J."/>
            <person name="Banuett F."/>
            <person name="Kronstad J.W."/>
            <person name="Gold S.E."/>
            <person name="Muller O."/>
            <person name="Perlin M.H."/>
            <person name="Wosten H.A."/>
            <person name="de Vries R."/>
            <person name="Ruiz-Herrera J."/>
            <person name="Reynaga-Pena C.G."/>
            <person name="Snetselaar K."/>
            <person name="McCann M."/>
            <person name="Perez-Martin J."/>
            <person name="Feldbrugge M."/>
            <person name="Basse C.W."/>
            <person name="Steinberg G."/>
            <person name="Ibeas J.I."/>
            <person name="Holloman W."/>
            <person name="Guzman P."/>
            <person name="Farman M."/>
            <person name="Stajich J.E."/>
            <person name="Sentandreu R."/>
            <person name="Gonzalez-Prieto J.M."/>
            <person name="Kennell J.C."/>
            <person name="Molina L."/>
            <person name="Schirawski J."/>
            <person name="Mendoza-Mendoza A."/>
            <person name="Greilinger D."/>
            <person name="Munch K."/>
            <person name="Rossel N."/>
            <person name="Scherer M."/>
            <person name="Vranes M."/>
            <person name="Ladendorf O."/>
            <person name="Vincon V."/>
            <person name="Fuchs U."/>
            <person name="Sandrock B."/>
            <person name="Meng S."/>
            <person name="Ho E.C."/>
            <person name="Cahill M.J."/>
            <person name="Boyce K.J."/>
            <person name="Klose J."/>
            <person name="Klosterman S.J."/>
            <person name="Deelstra H.J."/>
            <person name="Ortiz-Castellanos L."/>
            <person name="Li W."/>
            <person name="Sanchez-Alonso P."/>
            <person name="Schreier P.H."/>
            <person name="Hauser-Hahn I."/>
            <person name="Vaupel M."/>
            <person name="Koopmann E."/>
            <person name="Friedrich G."/>
            <person name="Voss H."/>
            <person name="Schluter T."/>
            <person name="Margolis J."/>
            <person name="Platt D."/>
            <person name="Swimmer C."/>
            <person name="Gnirke A."/>
            <person name="Chen F."/>
            <person name="Vysotskaia V."/>
            <person name="Mannhaupt G."/>
            <person name="Guldener U."/>
            <person name="Munsterkotter M."/>
            <person name="Haase D."/>
            <person name="Oesterheld M."/>
            <person name="Mewes H.W."/>
            <person name="Mauceli E.W."/>
            <person name="DeCaprio D."/>
            <person name="Wade C.M."/>
            <person name="Butler J."/>
            <person name="Young S."/>
            <person name="Jaffe D.B."/>
            <person name="Calvo S."/>
            <person name="Nusbaum C."/>
            <person name="Galagan J."/>
            <person name="Birren B.W."/>
        </authorList>
    </citation>
    <scope>NUCLEOTIDE SEQUENCE [LARGE SCALE GENOMIC DNA]</scope>
    <source>
        <strain evidence="7">DSM 14603 / FGSC 9021 / UM521</strain>
    </source>
</reference>
<feature type="region of interest" description="Disordered" evidence="4">
    <location>
        <begin position="797"/>
        <end position="822"/>
    </location>
</feature>
<dbReference type="AlphaFoldDB" id="A0A0D1DWU7"/>
<keyword evidence="2" id="KW-0479">Metal-binding</keyword>
<evidence type="ECO:0000256" key="4">
    <source>
        <dbReference type="SAM" id="MobiDB-lite"/>
    </source>
</evidence>
<dbReference type="CDD" id="cd00067">
    <property type="entry name" value="GAL4"/>
    <property type="match status" value="1"/>
</dbReference>
<dbReference type="PANTHER" id="PTHR31001:SF87">
    <property type="entry name" value="COL-21"/>
    <property type="match status" value="1"/>
</dbReference>
<accession>A0A0D1DWU7</accession>
<name>A0A0D1DWU7_MYCMD</name>
<dbReference type="GeneID" id="23564364"/>
<dbReference type="InParanoid" id="A0A0D1DWU7"/>
<dbReference type="SMART" id="SM00066">
    <property type="entry name" value="GAL4"/>
    <property type="match status" value="1"/>
</dbReference>
<dbReference type="InterPro" id="IPR050613">
    <property type="entry name" value="Sec_Metabolite_Reg"/>
</dbReference>
<dbReference type="CDD" id="cd12148">
    <property type="entry name" value="fungal_TF_MHR"/>
    <property type="match status" value="1"/>
</dbReference>
<dbReference type="GO" id="GO:0000981">
    <property type="term" value="F:DNA-binding transcription factor activity, RNA polymerase II-specific"/>
    <property type="evidence" value="ECO:0007669"/>
    <property type="project" value="InterPro"/>
</dbReference>
<gene>
    <name evidence="6" type="ORF">UMAG_04083</name>
</gene>
<feature type="compositionally biased region" description="Low complexity" evidence="4">
    <location>
        <begin position="152"/>
        <end position="171"/>
    </location>
</feature>
<keyword evidence="3" id="KW-0539">Nucleus</keyword>
<dbReference type="Proteomes" id="UP000000561">
    <property type="component" value="Chromosome 11"/>
</dbReference>
<dbReference type="PANTHER" id="PTHR31001">
    <property type="entry name" value="UNCHARACTERIZED TRANSCRIPTIONAL REGULATORY PROTEIN"/>
    <property type="match status" value="1"/>
</dbReference>
<dbReference type="SMART" id="SM00906">
    <property type="entry name" value="Fungal_trans"/>
    <property type="match status" value="1"/>
</dbReference>
<dbReference type="EMBL" id="CM003150">
    <property type="protein sequence ID" value="KIS68041.1"/>
    <property type="molecule type" value="Genomic_DNA"/>
</dbReference>
<dbReference type="PROSITE" id="PS50048">
    <property type="entry name" value="ZN2_CY6_FUNGAL_2"/>
    <property type="match status" value="1"/>
</dbReference>
<evidence type="ECO:0000256" key="2">
    <source>
        <dbReference type="ARBA" id="ARBA00022723"/>
    </source>
</evidence>
<proteinExistence type="predicted"/>
<dbReference type="InterPro" id="IPR001138">
    <property type="entry name" value="Zn2Cys6_DnaBD"/>
</dbReference>
<feature type="domain" description="Zn(2)-C6 fungal-type" evidence="5">
    <location>
        <begin position="51"/>
        <end position="80"/>
    </location>
</feature>
<organism evidence="6 7">
    <name type="scientific">Mycosarcoma maydis</name>
    <name type="common">Corn smut fungus</name>
    <name type="synonym">Ustilago maydis</name>
    <dbReference type="NCBI Taxonomy" id="5270"/>
    <lineage>
        <taxon>Eukaryota</taxon>
        <taxon>Fungi</taxon>
        <taxon>Dikarya</taxon>
        <taxon>Basidiomycota</taxon>
        <taxon>Ustilaginomycotina</taxon>
        <taxon>Ustilaginomycetes</taxon>
        <taxon>Ustilaginales</taxon>
        <taxon>Ustilaginaceae</taxon>
        <taxon>Mycosarcoma</taxon>
    </lineage>
</organism>
<dbReference type="Gene3D" id="4.10.240.10">
    <property type="entry name" value="Zn(2)-C6 fungal-type DNA-binding domain"/>
    <property type="match status" value="1"/>
</dbReference>
<dbReference type="GO" id="GO:0005634">
    <property type="term" value="C:nucleus"/>
    <property type="evidence" value="ECO:0007669"/>
    <property type="project" value="UniProtKB-SubCell"/>
</dbReference>
<evidence type="ECO:0000256" key="3">
    <source>
        <dbReference type="ARBA" id="ARBA00023242"/>
    </source>
</evidence>